<dbReference type="InterPro" id="IPR019826">
    <property type="entry name" value="Carboxylesterase_B_AS"/>
</dbReference>
<dbReference type="GO" id="GO:0016787">
    <property type="term" value="F:hydrolase activity"/>
    <property type="evidence" value="ECO:0007669"/>
    <property type="project" value="UniProtKB-KW"/>
</dbReference>
<evidence type="ECO:0000256" key="2">
    <source>
        <dbReference type="ARBA" id="ARBA00022801"/>
    </source>
</evidence>
<dbReference type="InterPro" id="IPR002018">
    <property type="entry name" value="CarbesteraseB"/>
</dbReference>
<protein>
    <submittedName>
        <fullName evidence="4">Carboxylic ester hydrolase</fullName>
    </submittedName>
</protein>
<dbReference type="PANTHER" id="PTHR11559">
    <property type="entry name" value="CARBOXYLESTERASE"/>
    <property type="match status" value="1"/>
</dbReference>
<name>A0A2U7U9U4_9VIRU</name>
<organism evidence="4">
    <name type="scientific">Pandoravirus quercus</name>
    <dbReference type="NCBI Taxonomy" id="2107709"/>
    <lineage>
        <taxon>Viruses</taxon>
        <taxon>Pandoravirus</taxon>
    </lineage>
</organism>
<evidence type="ECO:0000259" key="3">
    <source>
        <dbReference type="Pfam" id="PF00135"/>
    </source>
</evidence>
<dbReference type="Proteomes" id="UP000248852">
    <property type="component" value="Segment"/>
</dbReference>
<dbReference type="PROSITE" id="PS00122">
    <property type="entry name" value="CARBOXYLESTERASE_B_1"/>
    <property type="match status" value="1"/>
</dbReference>
<dbReference type="InterPro" id="IPR029058">
    <property type="entry name" value="AB_hydrolase_fold"/>
</dbReference>
<dbReference type="SUPFAM" id="SSF53474">
    <property type="entry name" value="alpha/beta-Hydrolases"/>
    <property type="match status" value="1"/>
</dbReference>
<dbReference type="InterPro" id="IPR019819">
    <property type="entry name" value="Carboxylesterase_B_CS"/>
</dbReference>
<dbReference type="PROSITE" id="PS00941">
    <property type="entry name" value="CARBOXYLESTERASE_B_2"/>
    <property type="match status" value="1"/>
</dbReference>
<proteinExistence type="inferred from homology"/>
<dbReference type="Pfam" id="PF00135">
    <property type="entry name" value="COesterase"/>
    <property type="match status" value="1"/>
</dbReference>
<dbReference type="Gene3D" id="3.40.50.1820">
    <property type="entry name" value="alpha/beta hydrolase"/>
    <property type="match status" value="1"/>
</dbReference>
<feature type="domain" description="Carboxylesterase type B" evidence="3">
    <location>
        <begin position="44"/>
        <end position="518"/>
    </location>
</feature>
<accession>A0A2U7U9U4</accession>
<sequence>MAPTNVAGCLLLLLAIAATTTFAVDALPRLDAPNASPGCPGGRTVVSTRYGRLQGKRIDGVVQYLGVPFAAPPVGTLRLAPPVDPLPWRGVRNATAIGPVCPQSGSAYPVSEDCLYVDIYVPAWARPDSNLDVIVYYGGGAFRRSQKTDGSRLVERTGVLFVNPQHRLGLLGGLMGHESFLDDSGTYGNFGLMDIMQVLKWLRANIADFGGNPNSITLSGTSSGAIATQMLLTSPMAYGLFDRAVAISGGVAELGDRASMRNITGRVLAQLGCPDAGSAALDCLRAADASAFMPIQNALPEMSKPRPPVDGVVVVEHPMKRFREGNYQRVPTIISNAINESNSLQVRSYGFNATRQDYVSFVTSQYGAHRIADLDNLYPIGEWGTWYHVISAIDTDNLYVCTQDNIYQQMDHAGGSAAYRWLFVHTPAFAPPALGAYHTVEEAYFFDRGCFAGSFGFPPSCDQVPVPTMPAGPEQELGTAMMDLLTGFMRDGAYNPDFTWVPYGAATNYTSLIIDVEPHFALDDGTDVFRREACDWWQSVWVICGDGRCNPGETATSCPSDCAA</sequence>
<gene>
    <name evidence="4" type="ORF">pqer_cds_796</name>
</gene>
<reference evidence="4" key="1">
    <citation type="journal article" date="2018" name="Nat. Commun.">
        <title>Diversity and evolution of the emerging Pandoraviridae family.</title>
        <authorList>
            <person name="Legendre M."/>
            <person name="Fabre E."/>
            <person name="Poirot O."/>
            <person name="Jeudy S."/>
            <person name="Lartigue A."/>
            <person name="Alempic J.M."/>
            <person name="Beucher L."/>
            <person name="Philippe N."/>
            <person name="Bertaux L."/>
            <person name="Christo-Foroux E."/>
            <person name="Labadie K."/>
            <person name="Coute Y."/>
            <person name="Abergel C."/>
            <person name="Claverie J.M."/>
        </authorList>
    </citation>
    <scope>NUCLEOTIDE SEQUENCE [LARGE SCALE GENOMIC DNA]</scope>
    <source>
        <strain evidence="4">Quercus</strain>
    </source>
</reference>
<dbReference type="InterPro" id="IPR050309">
    <property type="entry name" value="Type-B_Carboxylest/Lipase"/>
</dbReference>
<comment type="similarity">
    <text evidence="1">Belongs to the type-B carboxylesterase/lipase family.</text>
</comment>
<dbReference type="EMBL" id="MG011689">
    <property type="protein sequence ID" value="AVK75218.1"/>
    <property type="molecule type" value="Genomic_DNA"/>
</dbReference>
<evidence type="ECO:0000256" key="1">
    <source>
        <dbReference type="ARBA" id="ARBA00005964"/>
    </source>
</evidence>
<dbReference type="RefSeq" id="YP_009483487.1">
    <property type="nucleotide sequence ID" value="NC_037667.1"/>
</dbReference>
<keyword evidence="2 4" id="KW-0378">Hydrolase</keyword>
<dbReference type="KEGG" id="vg:36844359"/>
<evidence type="ECO:0000313" key="4">
    <source>
        <dbReference type="EMBL" id="AVK75218.1"/>
    </source>
</evidence>
<dbReference type="GeneID" id="36844359"/>